<reference evidence="3 4" key="1">
    <citation type="journal article" date="2007" name="Genome Res.">
        <title>Sequencing and analysis of chromosome 1 of Eimeria tenella reveals a unique segmental organization.</title>
        <authorList>
            <person name="Ling K.H."/>
            <person name="Rajandream M.A."/>
            <person name="Rivailler P."/>
            <person name="Ivens A."/>
            <person name="Yap S.J."/>
            <person name="Madeira A.M.B.N."/>
            <person name="Mungall K."/>
            <person name="Billington K."/>
            <person name="Yee W.Y."/>
            <person name="Bankier A.T."/>
            <person name="Carroll F."/>
            <person name="Durham A.M."/>
            <person name="Peters N."/>
            <person name="Loo S.S."/>
            <person name="Mat-Isa M.N."/>
            <person name="Novaes J."/>
            <person name="Quail M."/>
            <person name="Rosli R."/>
            <person name="Shamsudin M.N."/>
            <person name="Sobreira T.J.P."/>
            <person name="Tivey A.R."/>
            <person name="Wai S.F."/>
            <person name="White S."/>
            <person name="Wu X."/>
            <person name="Kerhornou A.X."/>
            <person name="Blake D."/>
            <person name="Mohamed R."/>
            <person name="Shirley M."/>
            <person name="Gruber A."/>
            <person name="Berriman M."/>
            <person name="Tomley F."/>
            <person name="Dear P.H."/>
            <person name="Wan K.L."/>
        </authorList>
    </citation>
    <scope>NUCLEOTIDE SEQUENCE [LARGE SCALE GENOMIC DNA]</scope>
    <source>
        <strain evidence="3 4">Houghton</strain>
    </source>
</reference>
<proteinExistence type="predicted"/>
<evidence type="ECO:0000256" key="2">
    <source>
        <dbReference type="SAM" id="Phobius"/>
    </source>
</evidence>
<keyword evidence="2" id="KW-1133">Transmembrane helix</keyword>
<feature type="region of interest" description="Disordered" evidence="1">
    <location>
        <begin position="500"/>
        <end position="550"/>
    </location>
</feature>
<feature type="transmembrane region" description="Helical" evidence="2">
    <location>
        <begin position="58"/>
        <end position="79"/>
    </location>
</feature>
<dbReference type="Proteomes" id="UP000243681">
    <property type="component" value="Chromosome 1"/>
</dbReference>
<feature type="region of interest" description="Disordered" evidence="1">
    <location>
        <begin position="658"/>
        <end position="709"/>
    </location>
</feature>
<organism evidence="3 4">
    <name type="scientific">Eimeria tenella</name>
    <name type="common">Coccidian parasite</name>
    <dbReference type="NCBI Taxonomy" id="5802"/>
    <lineage>
        <taxon>Eukaryota</taxon>
        <taxon>Sar</taxon>
        <taxon>Alveolata</taxon>
        <taxon>Apicomplexa</taxon>
        <taxon>Conoidasida</taxon>
        <taxon>Coccidia</taxon>
        <taxon>Eucoccidiorida</taxon>
        <taxon>Eimeriorina</taxon>
        <taxon>Eimeriidae</taxon>
        <taxon>Eimeria</taxon>
    </lineage>
</organism>
<evidence type="ECO:0000313" key="3">
    <source>
        <dbReference type="EMBL" id="CAK51453.1"/>
    </source>
</evidence>
<keyword evidence="2" id="KW-0812">Transmembrane</keyword>
<feature type="region of interest" description="Disordered" evidence="1">
    <location>
        <begin position="88"/>
        <end position="120"/>
    </location>
</feature>
<dbReference type="AlphaFoldDB" id="C8TDW7"/>
<gene>
    <name evidence="3" type="ORF">e2017b09.tmp0181</name>
</gene>
<dbReference type="VEuPathDB" id="ToxoDB:ETH2_0103900"/>
<dbReference type="EMBL" id="AM269894">
    <property type="protein sequence ID" value="CAK51453.1"/>
    <property type="molecule type" value="Genomic_DNA"/>
</dbReference>
<protein>
    <recommendedName>
        <fullName evidence="5">Transmembrane protein</fullName>
    </recommendedName>
</protein>
<evidence type="ECO:0008006" key="5">
    <source>
        <dbReference type="Google" id="ProtNLM"/>
    </source>
</evidence>
<evidence type="ECO:0000313" key="4">
    <source>
        <dbReference type="Proteomes" id="UP000243681"/>
    </source>
</evidence>
<accession>C8TDW7</accession>
<evidence type="ECO:0000256" key="1">
    <source>
        <dbReference type="SAM" id="MobiDB-lite"/>
    </source>
</evidence>
<keyword evidence="2" id="KW-0472">Membrane</keyword>
<dbReference type="VEuPathDB" id="ToxoDB:ETH_00018570"/>
<sequence>MGTPTREQLQQCMLPSGISHQGSEWHPRKQIDQRFAGESPFVQRKQNNKLFVSSWTRLLGIAFTSLAAAYFLLLCFRLIESARQWAPPARSLSDRQDESCDSGSVSGDDDEDGSRLTGGSAEGLELESFGEGSLLLQHEAFGFKGAAEGTQGEVVAAGLQSPAAGEEAEADYVAAFYEAVREYVGGVASDSEKPLFAHDLHLWESRNMPVEEELRLVRLFKRMHEAVSSCRSLLPVLTRRHRLQLTNQVLKLLALDLGAIYLVREDKERRRKALGDSLIKLAKYALHHGPDGSGSKRLRGKLLTLTSLITELKQPRHLYKEKPPEKYKRKMIAILATAEVALKNCLGVLNGLLQLRQDTSAGQLPPRTVEQQIEVIKSIFRVHADHVARDGSLRQYILECQKRTRVYALLTTDHFKVSSDVILPVKEQKFRILEAVRAAGGLLQAQQQARVAFDSASVALEESRNLCGKHEGLREQRSLKPPQKSFVETLQPSFYATTAAAQTGAESTRPPLAGVPLWRPDRPPRQGAGPVRQQPHKLGSSWNPQDKFPQLVSRPVSLPESRLSKFRPHAPTTGVLGTNPYLPPPQMPFARPPQPSGVQQTARPPHSVSSRQAYAGCSAAASLVSPPPLLRVGVGEPSQQLQPPAPFQGGGYSLFGGGGTPPWLPFSQASPASIERRSTARGGRPQEGEGAQRPMTDSHDAARYNFPSGRTWSGRLAAPGLPSVQFY</sequence>
<name>C8TDW7_EIMTE</name>